<sequence>MEHMWKWLFAVVLLAGCMADESPENMSAPLNEPGEAVQNPSEPLKVMKKEETGQYLADSAGMTLYYYVNDQKGVSACTHHCLDEWPPFYLGSSKVPEGFSKSDFGVITRPDTGEKQSTYKGYPLYYFSRDQVAGQTNGYSADNEWYTVNKAIDRMAQAN</sequence>
<comment type="caution">
    <text evidence="1">The sequence shown here is derived from an EMBL/GenBank/DDBJ whole genome shotgun (WGS) entry which is preliminary data.</text>
</comment>
<proteinExistence type="predicted"/>
<dbReference type="PANTHER" id="PTHR39335">
    <property type="entry name" value="BLL4220 PROTEIN"/>
    <property type="match status" value="1"/>
</dbReference>
<organism evidence="1 2">
    <name type="scientific">Domibacillus enclensis</name>
    <dbReference type="NCBI Taxonomy" id="1017273"/>
    <lineage>
        <taxon>Bacteria</taxon>
        <taxon>Bacillati</taxon>
        <taxon>Bacillota</taxon>
        <taxon>Bacilli</taxon>
        <taxon>Bacillales</taxon>
        <taxon>Bacillaceae</taxon>
        <taxon>Domibacillus</taxon>
    </lineage>
</organism>
<evidence type="ECO:0000313" key="1">
    <source>
        <dbReference type="EMBL" id="OXS76585.1"/>
    </source>
</evidence>
<accession>A0ABX4E6J0</accession>
<evidence type="ECO:0008006" key="3">
    <source>
        <dbReference type="Google" id="ProtNLM"/>
    </source>
</evidence>
<dbReference type="PANTHER" id="PTHR39335:SF1">
    <property type="entry name" value="BLL4220 PROTEIN"/>
    <property type="match status" value="1"/>
</dbReference>
<protein>
    <recommendedName>
        <fullName evidence="3">Lipoprotein with Yx(FWY)xxD motif</fullName>
    </recommendedName>
</protein>
<name>A0ABX4E6J0_9BACI</name>
<reference evidence="2" key="1">
    <citation type="submission" date="2017-03" db="EMBL/GenBank/DDBJ databases">
        <title>Bacillus sp. V-88(T) DSM27956, whole genome shotgun sequencing project.</title>
        <authorList>
            <person name="Dastager S.G."/>
            <person name="Neurgaonkar P.S."/>
            <person name="Dharne M.S."/>
        </authorList>
    </citation>
    <scope>NUCLEOTIDE SEQUENCE [LARGE SCALE GENOMIC DNA]</scope>
    <source>
        <strain evidence="2">DSM 25145</strain>
    </source>
</reference>
<keyword evidence="2" id="KW-1185">Reference proteome</keyword>
<dbReference type="PROSITE" id="PS51257">
    <property type="entry name" value="PROKAR_LIPOPROTEIN"/>
    <property type="match status" value="1"/>
</dbReference>
<dbReference type="EMBL" id="MWSK01000006">
    <property type="protein sequence ID" value="OXS76585.1"/>
    <property type="molecule type" value="Genomic_DNA"/>
</dbReference>
<dbReference type="Pfam" id="PF03640">
    <property type="entry name" value="Lipoprotein_15"/>
    <property type="match status" value="2"/>
</dbReference>
<dbReference type="Proteomes" id="UP000215545">
    <property type="component" value="Unassembled WGS sequence"/>
</dbReference>
<gene>
    <name evidence="1" type="ORF">B1B05_12990</name>
</gene>
<dbReference type="InterPro" id="IPR005297">
    <property type="entry name" value="Lipoprotein_repeat"/>
</dbReference>
<evidence type="ECO:0000313" key="2">
    <source>
        <dbReference type="Proteomes" id="UP000215545"/>
    </source>
</evidence>